<reference evidence="1 2" key="1">
    <citation type="submission" date="2021-03" db="EMBL/GenBank/DDBJ databases">
        <title>Streptomyces strains.</title>
        <authorList>
            <person name="Lund M.B."/>
            <person name="Toerring T."/>
        </authorList>
    </citation>
    <scope>NUCLEOTIDE SEQUENCE [LARGE SCALE GENOMIC DNA]</scope>
    <source>
        <strain evidence="1 2">KCC S-1010</strain>
    </source>
</reference>
<evidence type="ECO:0000313" key="1">
    <source>
        <dbReference type="EMBL" id="QSY49474.1"/>
    </source>
</evidence>
<proteinExistence type="predicted"/>
<keyword evidence="2" id="KW-1185">Reference proteome</keyword>
<name>A0ABX7RMH6_9ACTN</name>
<dbReference type="Pfam" id="PF20062">
    <property type="entry name" value="DUF6461"/>
    <property type="match status" value="1"/>
</dbReference>
<organism evidence="1 2">
    <name type="scientific">Streptomyces griseocarneus</name>
    <dbReference type="NCBI Taxonomy" id="51201"/>
    <lineage>
        <taxon>Bacteria</taxon>
        <taxon>Bacillati</taxon>
        <taxon>Actinomycetota</taxon>
        <taxon>Actinomycetes</taxon>
        <taxon>Kitasatosporales</taxon>
        <taxon>Streptomycetaceae</taxon>
        <taxon>Streptomyces</taxon>
    </lineage>
</organism>
<dbReference type="RefSeq" id="WP_143587688.1">
    <property type="nucleotide sequence ID" value="NZ_CP071595.1"/>
</dbReference>
<dbReference type="EMBL" id="CP071595">
    <property type="protein sequence ID" value="QSY49474.1"/>
    <property type="molecule type" value="Genomic_DNA"/>
</dbReference>
<gene>
    <name evidence="1" type="ORF">J3S04_32000</name>
</gene>
<sequence length="362" mass="39507">MTLPGTDDDDRCAEAVRWLASSEAMCVTAVTGADPADVIRAFGGDLAQARPVTLSGADVGAFDADHPCVFVSRAGDAVVVLEDNNYQGTREEVLRPLSRLGRTSSVFWNINAHCRLSLAENGLVQSSFDMFSPDDRAGAQPTAWDPYLDGLDFTAGPPSRWAAGITAVARATGAVLDTDWRTGTHQLVPIQPVKQAVLSQGWENSPLLSEHPFSQYLADLGPHHLTEMRRYALELALRHTGLDGNALAREALAARNTPQATQGDLLSRLAAAEEKDRSAAHALIEGKPDDDEDNPPQPWERPWHGHFIRAAMWQALHERLTTPTIYTEDESDIHLDYAMIGTGPVITRYQLLTALMRAATRQ</sequence>
<evidence type="ECO:0000313" key="2">
    <source>
        <dbReference type="Proteomes" id="UP000671836"/>
    </source>
</evidence>
<dbReference type="InterPro" id="IPR045592">
    <property type="entry name" value="DUF6461"/>
</dbReference>
<dbReference type="Proteomes" id="UP000671836">
    <property type="component" value="Chromosome"/>
</dbReference>
<accession>A0ABX7RMH6</accession>
<protein>
    <submittedName>
        <fullName evidence="1">Uncharacterized protein</fullName>
    </submittedName>
</protein>